<feature type="domain" description="RING-type" evidence="6">
    <location>
        <begin position="9"/>
        <end position="52"/>
    </location>
</feature>
<dbReference type="SUPFAM" id="SSF52949">
    <property type="entry name" value="Macro domain-like"/>
    <property type="match status" value="1"/>
</dbReference>
<evidence type="ECO:0000256" key="3">
    <source>
        <dbReference type="ARBA" id="ARBA00022833"/>
    </source>
</evidence>
<keyword evidence="3" id="KW-0862">Zinc</keyword>
<dbReference type="InterPro" id="IPR001841">
    <property type="entry name" value="Znf_RING"/>
</dbReference>
<dbReference type="Pfam" id="PF10021">
    <property type="entry name" value="PARG_cat_microb"/>
    <property type="match status" value="1"/>
</dbReference>
<evidence type="ECO:0000256" key="5">
    <source>
        <dbReference type="SAM" id="MobiDB-lite"/>
    </source>
</evidence>
<feature type="domain" description="RanBP2-type" evidence="7">
    <location>
        <begin position="102"/>
        <end position="131"/>
    </location>
</feature>
<dbReference type="Gene3D" id="3.40.220.10">
    <property type="entry name" value="Leucine Aminopeptidase, subunit E, domain 1"/>
    <property type="match status" value="1"/>
</dbReference>
<dbReference type="PROSITE" id="PS50089">
    <property type="entry name" value="ZF_RING_2"/>
    <property type="match status" value="1"/>
</dbReference>
<dbReference type="InterPro" id="IPR011016">
    <property type="entry name" value="Znf_RING-CH"/>
</dbReference>
<accession>A0A820AUG2</accession>
<dbReference type="PANTHER" id="PTHR35596:SF1">
    <property type="entry name" value="MICROBIAL-TYPE PARG CATALYTIC DOMAIN-CONTAINING PROTEIN"/>
    <property type="match status" value="1"/>
</dbReference>
<dbReference type="Pfam" id="PF13639">
    <property type="entry name" value="zf-RING_2"/>
    <property type="match status" value="1"/>
</dbReference>
<comment type="caution">
    <text evidence="8">The sequence shown here is derived from an EMBL/GenBank/DDBJ whole genome shotgun (WGS) entry which is preliminary data.</text>
</comment>
<name>A0A820AUG2_9BILA</name>
<dbReference type="InterPro" id="IPR001876">
    <property type="entry name" value="Znf_RanBP2"/>
</dbReference>
<proteinExistence type="predicted"/>
<evidence type="ECO:0000313" key="9">
    <source>
        <dbReference type="Proteomes" id="UP000663866"/>
    </source>
</evidence>
<dbReference type="PANTHER" id="PTHR35596">
    <property type="entry name" value="DUF2263 DOMAIN-CONTAINING PROTEIN"/>
    <property type="match status" value="1"/>
</dbReference>
<dbReference type="InterPro" id="IPR013083">
    <property type="entry name" value="Znf_RING/FYVE/PHD"/>
</dbReference>
<evidence type="ECO:0000259" key="6">
    <source>
        <dbReference type="PROSITE" id="PS50089"/>
    </source>
</evidence>
<dbReference type="SMART" id="SM00744">
    <property type="entry name" value="RINGv"/>
    <property type="match status" value="1"/>
</dbReference>
<dbReference type="CDD" id="cd16448">
    <property type="entry name" value="RING-H2"/>
    <property type="match status" value="1"/>
</dbReference>
<dbReference type="InterPro" id="IPR043472">
    <property type="entry name" value="Macro_dom-like"/>
</dbReference>
<organism evidence="8 9">
    <name type="scientific">Rotaria magnacalcarata</name>
    <dbReference type="NCBI Taxonomy" id="392030"/>
    <lineage>
        <taxon>Eukaryota</taxon>
        <taxon>Metazoa</taxon>
        <taxon>Spiralia</taxon>
        <taxon>Gnathifera</taxon>
        <taxon>Rotifera</taxon>
        <taxon>Eurotatoria</taxon>
        <taxon>Bdelloidea</taxon>
        <taxon>Philodinida</taxon>
        <taxon>Philodinidae</taxon>
        <taxon>Rotaria</taxon>
    </lineage>
</organism>
<dbReference type="Proteomes" id="UP000663866">
    <property type="component" value="Unassembled WGS sequence"/>
</dbReference>
<feature type="non-terminal residue" evidence="8">
    <location>
        <position position="1111"/>
    </location>
</feature>
<sequence>MSSLAKSECRICEGELTATDDVILTECHHTFHRSCAQKRLDTRNKSDCPVCHQQSTVANALSRDTAATITQSTEDVDDLSENIEEDSDPMIPMDSEKSTDTNENCWECYECSVSNAESIKRCQNCGKLKYGISSTIHEEVTNEESASKLSVLGSSESITSASEAKNKITKQNMESAIESDEQKSLDTKFSHEGAKSSAQSGVVVYILDLPSNINDNIRLANLIQSRMEKSLQITPIMIKCYSKLNAGFIYVHDNQIKNRLVDEIKQLALDPIEGTSLISFRDKIEIISYIVIDKTNEKKNVILPKADEILKRWIQINHGERTSSCDQVNIQFPNIYRIVSTSFDDSIAVMSNPDFLINKLLAHVYVGAQCRYFEDLPKSITKEQLEMAICDLLGIKILPPFSLHIELNKQTSNACIIAADTARQCATRDVLYLDGKSILIKDNLAFRLLLYPLNEVHDNNDILNQKIFDGQAKIIEQRRDKLILEISNKEVYDECLRFGVLRIGTKPILIIENYIPLHDPEELEIDADVWYDSEMIHYKPDIMQFIANLDHPIFRYKWNADAWLQQFQKAKSSNFTTDAHSDLSSDQTRHLLQMTVMLNTIGAIRKKVYLINDQQIKLNLDSKLKTIVYNHDSLLEVGQSIKLSATPYTETKVKVINADCVIIYEECSQKYKKPLLLNMASATSPGGGYRKGDGAQEENLFRRSDYFRSLDIDLDSVQDEIPERFYCSNDGQMRSLVDLTTMYPIDDYGAIYTSGLTFFRKSEDKGYEYMEKPLEGVHALAVAAYRNPKLDGNLLSPKYAVGMRKKLENLLSIAHYHQHDCLILSALGCGAFRNPPDHVAKLFRSVIEQYAGFFQTIIFAIIDDHNSGQRHNPEGNFKSFKDELDGQIFKPILPLNHPDTIVGPYRFLSDGSTVKDVTILDLDPCQYGAKCNALYDPKHTENYSHPPLCKERSLKGTCTKHNDSIHMSSFIHRHPCKFGAQCKDIDNLKHNQEYEHPSFCPNGSKCEDTGDDHEKAYRHLPACEFFQKCLQYQKHVTSHCEKFRHYMPRCDHGSYCVNFHERQHIENYKHPFPNPCPFTPYHCSFHEQFILEKNPRSLSDEINQHCLNFAH</sequence>
<dbReference type="Gene3D" id="3.30.40.10">
    <property type="entry name" value="Zinc/RING finger domain, C3HC4 (zinc finger)"/>
    <property type="match status" value="1"/>
</dbReference>
<dbReference type="SMART" id="SM00184">
    <property type="entry name" value="RING"/>
    <property type="match status" value="1"/>
</dbReference>
<feature type="region of interest" description="Disordered" evidence="5">
    <location>
        <begin position="75"/>
        <end position="98"/>
    </location>
</feature>
<evidence type="ECO:0000256" key="2">
    <source>
        <dbReference type="ARBA" id="ARBA00022771"/>
    </source>
</evidence>
<evidence type="ECO:0000259" key="7">
    <source>
        <dbReference type="PROSITE" id="PS50199"/>
    </source>
</evidence>
<dbReference type="EMBL" id="CAJOBG010006786">
    <property type="protein sequence ID" value="CAF4197468.1"/>
    <property type="molecule type" value="Genomic_DNA"/>
</dbReference>
<dbReference type="InterPro" id="IPR019261">
    <property type="entry name" value="PARG_cat_microbial"/>
</dbReference>
<dbReference type="PROSITE" id="PS50199">
    <property type="entry name" value="ZF_RANBP2_2"/>
    <property type="match status" value="1"/>
</dbReference>
<protein>
    <submittedName>
        <fullName evidence="8">Uncharacterized protein</fullName>
    </submittedName>
</protein>
<dbReference type="PROSITE" id="PS01358">
    <property type="entry name" value="ZF_RANBP2_1"/>
    <property type="match status" value="1"/>
</dbReference>
<evidence type="ECO:0000313" key="8">
    <source>
        <dbReference type="EMBL" id="CAF4197468.1"/>
    </source>
</evidence>
<dbReference type="NCBIfam" id="TIGR02452">
    <property type="entry name" value="TIGR02452 family protein"/>
    <property type="match status" value="1"/>
</dbReference>
<gene>
    <name evidence="8" type="ORF">OVN521_LOCUS26200</name>
</gene>
<feature type="compositionally biased region" description="Acidic residues" evidence="5">
    <location>
        <begin position="75"/>
        <end position="88"/>
    </location>
</feature>
<dbReference type="SUPFAM" id="SSF57850">
    <property type="entry name" value="RING/U-box"/>
    <property type="match status" value="1"/>
</dbReference>
<dbReference type="AlphaFoldDB" id="A0A820AUG2"/>
<keyword evidence="9" id="KW-1185">Reference proteome</keyword>
<reference evidence="8" key="1">
    <citation type="submission" date="2021-02" db="EMBL/GenBank/DDBJ databases">
        <authorList>
            <person name="Nowell W R."/>
        </authorList>
    </citation>
    <scope>NUCLEOTIDE SEQUENCE</scope>
</reference>
<evidence type="ECO:0000256" key="4">
    <source>
        <dbReference type="PROSITE-ProRule" id="PRU00322"/>
    </source>
</evidence>
<dbReference type="InterPro" id="IPR012664">
    <property type="entry name" value="CHP02452"/>
</dbReference>
<keyword evidence="1" id="KW-0479">Metal-binding</keyword>
<evidence type="ECO:0000256" key="1">
    <source>
        <dbReference type="ARBA" id="ARBA00022723"/>
    </source>
</evidence>
<keyword evidence="2 4" id="KW-0863">Zinc-finger</keyword>
<dbReference type="GO" id="GO:0008270">
    <property type="term" value="F:zinc ion binding"/>
    <property type="evidence" value="ECO:0007669"/>
    <property type="project" value="UniProtKB-KW"/>
</dbReference>